<feature type="transmembrane region" description="Helical" evidence="1">
    <location>
        <begin position="254"/>
        <end position="276"/>
    </location>
</feature>
<feature type="transmembrane region" description="Helical" evidence="1">
    <location>
        <begin position="136"/>
        <end position="154"/>
    </location>
</feature>
<name>A0A0M6X015_9FIRM</name>
<evidence type="ECO:0000259" key="2">
    <source>
        <dbReference type="Pfam" id="PF13490"/>
    </source>
</evidence>
<feature type="transmembrane region" description="Helical" evidence="1">
    <location>
        <begin position="301"/>
        <end position="322"/>
    </location>
</feature>
<dbReference type="RefSeq" id="WP_055068808.1">
    <property type="nucleotide sequence ID" value="NZ_CP173697.1"/>
</dbReference>
<organism evidence="3 4">
    <name type="scientific">Roseburia faecis</name>
    <dbReference type="NCBI Taxonomy" id="301302"/>
    <lineage>
        <taxon>Bacteria</taxon>
        <taxon>Bacillati</taxon>
        <taxon>Bacillota</taxon>
        <taxon>Clostridia</taxon>
        <taxon>Lachnospirales</taxon>
        <taxon>Lachnospiraceae</taxon>
        <taxon>Roseburia</taxon>
    </lineage>
</organism>
<keyword evidence="1" id="KW-1133">Transmembrane helix</keyword>
<keyword evidence="1" id="KW-0812">Transmembrane</keyword>
<dbReference type="AlphaFoldDB" id="A0A0M6X015"/>
<feature type="transmembrane region" description="Helical" evidence="1">
    <location>
        <begin position="220"/>
        <end position="242"/>
    </location>
</feature>
<evidence type="ECO:0000313" key="3">
    <source>
        <dbReference type="EMBL" id="CRL42814.1"/>
    </source>
</evidence>
<proteinExistence type="predicted"/>
<dbReference type="EMBL" id="CVRR01000082">
    <property type="protein sequence ID" value="CRL42814.1"/>
    <property type="molecule type" value="Genomic_DNA"/>
</dbReference>
<dbReference type="InterPro" id="IPR027383">
    <property type="entry name" value="Znf_put"/>
</dbReference>
<dbReference type="Proteomes" id="UP000049979">
    <property type="component" value="Unassembled WGS sequence"/>
</dbReference>
<feature type="transmembrane region" description="Helical" evidence="1">
    <location>
        <begin position="75"/>
        <end position="97"/>
    </location>
</feature>
<accession>A0A0M6X015</accession>
<reference evidence="4" key="1">
    <citation type="submission" date="2015-05" db="EMBL/GenBank/DDBJ databases">
        <authorList>
            <consortium name="Pathogen Informatics"/>
        </authorList>
    </citation>
    <scope>NUCLEOTIDE SEQUENCE [LARGE SCALE GENOMIC DNA]</scope>
    <source>
        <strain evidence="4">M72</strain>
    </source>
</reference>
<evidence type="ECO:0000313" key="4">
    <source>
        <dbReference type="Proteomes" id="UP000049979"/>
    </source>
</evidence>
<dbReference type="Pfam" id="PF13490">
    <property type="entry name" value="zf-HC2"/>
    <property type="match status" value="1"/>
</dbReference>
<feature type="transmembrane region" description="Helical" evidence="1">
    <location>
        <begin position="103"/>
        <end position="124"/>
    </location>
</feature>
<feature type="transmembrane region" description="Helical" evidence="1">
    <location>
        <begin position="160"/>
        <end position="181"/>
    </location>
</feature>
<dbReference type="OrthoDB" id="6194834at2"/>
<sequence>MNHNPNECDIVQDLLPLYYDHACSPASCELVRQHLADCADCEKIYEDLANHTIDNVIETESCEILERHAKKERNLAYKAGIVIAALLLVPILITFIVSMAGGSGLGVFSVVTASMMLVAALTVVPLISSQKRLMKCILCGVGALLLILFFVNTMNGGGEFFFWSVPTVFGLSVVFFPLVIREMTLPPVLSDKKALIIMIWDTLWLYLTIFTVSYRSGLGSLKTGCIVATVLMIGVWLFFLIIRYLPVNSFIKGGLCTLLCSIWITFSNDVCSYLLYDTRQLTIRHANFSTWTTDLNVNANMYVILLVAGILISALLIGIGIVKKKK</sequence>
<evidence type="ECO:0000256" key="1">
    <source>
        <dbReference type="SAM" id="Phobius"/>
    </source>
</evidence>
<keyword evidence="4" id="KW-1185">Reference proteome</keyword>
<dbReference type="STRING" id="301302.ERS852420_02640"/>
<keyword evidence="1" id="KW-0472">Membrane</keyword>
<gene>
    <name evidence="3" type="ORF">M72_16841</name>
</gene>
<protein>
    <recommendedName>
        <fullName evidence="2">Putative zinc-finger domain-containing protein</fullName>
    </recommendedName>
</protein>
<feature type="domain" description="Putative zinc-finger" evidence="2">
    <location>
        <begin position="8"/>
        <end position="41"/>
    </location>
</feature>
<feature type="transmembrane region" description="Helical" evidence="1">
    <location>
        <begin position="193"/>
        <end position="214"/>
    </location>
</feature>